<name>A0A418Y0Z0_9BURK</name>
<dbReference type="PANTHER" id="PTHR40266">
    <property type="entry name" value="TOXIN HIGB-1"/>
    <property type="match status" value="1"/>
</dbReference>
<comment type="caution">
    <text evidence="1">The sequence shown here is derived from an EMBL/GenBank/DDBJ whole genome shotgun (WGS) entry which is preliminary data.</text>
</comment>
<reference evidence="1 2" key="1">
    <citation type="submission" date="2018-09" db="EMBL/GenBank/DDBJ databases">
        <authorList>
            <person name="Zhu H."/>
        </authorList>
    </citation>
    <scope>NUCLEOTIDE SEQUENCE [LARGE SCALE GENOMIC DNA]</scope>
    <source>
        <strain evidence="1 2">K1S02-61</strain>
    </source>
</reference>
<accession>A0A418Y0Z0</accession>
<dbReference type="EMBL" id="QYUP01000088">
    <property type="protein sequence ID" value="RJG19091.1"/>
    <property type="molecule type" value="Genomic_DNA"/>
</dbReference>
<organism evidence="1 2">
    <name type="scientific">Massilia cavernae</name>
    <dbReference type="NCBI Taxonomy" id="2320864"/>
    <lineage>
        <taxon>Bacteria</taxon>
        <taxon>Pseudomonadati</taxon>
        <taxon>Pseudomonadota</taxon>
        <taxon>Betaproteobacteria</taxon>
        <taxon>Burkholderiales</taxon>
        <taxon>Oxalobacteraceae</taxon>
        <taxon>Telluria group</taxon>
        <taxon>Massilia</taxon>
    </lineage>
</organism>
<sequence length="92" mass="10523">MITSIRHKGLAEFFYTSNRRGIPANFSVRLGRILDILDECSKPQEMDLPGYRFHALKGNRAGTYAVNVSANWRLTFQFSEANAVNVDLEDYH</sequence>
<protein>
    <submittedName>
        <fullName evidence="1">Killer protein</fullName>
    </submittedName>
</protein>
<proteinExistence type="predicted"/>
<dbReference type="AlphaFoldDB" id="A0A418Y0Z0"/>
<keyword evidence="2" id="KW-1185">Reference proteome</keyword>
<dbReference type="SUPFAM" id="SSF143011">
    <property type="entry name" value="RelE-like"/>
    <property type="match status" value="1"/>
</dbReference>
<dbReference type="Pfam" id="PF05015">
    <property type="entry name" value="HigB-like_toxin"/>
    <property type="match status" value="1"/>
</dbReference>
<dbReference type="PANTHER" id="PTHR40266:SF2">
    <property type="entry name" value="TOXIN HIGB-1"/>
    <property type="match status" value="1"/>
</dbReference>
<dbReference type="Proteomes" id="UP000284006">
    <property type="component" value="Unassembled WGS sequence"/>
</dbReference>
<dbReference type="InterPro" id="IPR035093">
    <property type="entry name" value="RelE/ParE_toxin_dom_sf"/>
</dbReference>
<dbReference type="OrthoDB" id="9801102at2"/>
<gene>
    <name evidence="1" type="ORF">D3872_09040</name>
</gene>
<evidence type="ECO:0000313" key="2">
    <source>
        <dbReference type="Proteomes" id="UP000284006"/>
    </source>
</evidence>
<dbReference type="Gene3D" id="3.30.2310.20">
    <property type="entry name" value="RelE-like"/>
    <property type="match status" value="1"/>
</dbReference>
<evidence type="ECO:0000313" key="1">
    <source>
        <dbReference type="EMBL" id="RJG19091.1"/>
    </source>
</evidence>
<dbReference type="InterPro" id="IPR007711">
    <property type="entry name" value="HigB-1"/>
</dbReference>